<proteinExistence type="predicted"/>
<keyword evidence="1" id="KW-0456">Lyase</keyword>
<keyword evidence="2" id="KW-1185">Reference proteome</keyword>
<dbReference type="Proteomes" id="UP001604002">
    <property type="component" value="Unassembled WGS sequence"/>
</dbReference>
<dbReference type="GO" id="GO:0016829">
    <property type="term" value="F:lyase activity"/>
    <property type="evidence" value="ECO:0007669"/>
    <property type="project" value="UniProtKB-KW"/>
</dbReference>
<dbReference type="Pfam" id="PF05845">
    <property type="entry name" value="PhnH"/>
    <property type="match status" value="1"/>
</dbReference>
<dbReference type="NCBIfam" id="TIGR03292">
    <property type="entry name" value="PhnH_redo"/>
    <property type="match status" value="1"/>
</dbReference>
<accession>A0ABW6ZUQ0</accession>
<evidence type="ECO:0000313" key="1">
    <source>
        <dbReference type="EMBL" id="MFG1372464.1"/>
    </source>
</evidence>
<gene>
    <name evidence="1" type="primary">phnH</name>
    <name evidence="1" type="ORF">V5F32_09840</name>
</gene>
<dbReference type="InterPro" id="IPR038058">
    <property type="entry name" value="PhnH-like_sp"/>
</dbReference>
<dbReference type="EMBL" id="JBAFVH010000005">
    <property type="protein sequence ID" value="MFG1372464.1"/>
    <property type="molecule type" value="Genomic_DNA"/>
</dbReference>
<protein>
    <submittedName>
        <fullName evidence="1">Phosphonate C-P lyase system protein PhnH</fullName>
    </submittedName>
</protein>
<evidence type="ECO:0000313" key="2">
    <source>
        <dbReference type="Proteomes" id="UP001604002"/>
    </source>
</evidence>
<dbReference type="Gene3D" id="3.40.50.11310">
    <property type="entry name" value="Bacterial phosphonate metabolism protein PhnH"/>
    <property type="match status" value="1"/>
</dbReference>
<dbReference type="InterPro" id="IPR008772">
    <property type="entry name" value="Phosphonate_metab_PhnH"/>
</dbReference>
<comment type="caution">
    <text evidence="1">The sequence shown here is derived from an EMBL/GenBank/DDBJ whole genome shotgun (WGS) entry which is preliminary data.</text>
</comment>
<dbReference type="SUPFAM" id="SSF159709">
    <property type="entry name" value="PhnH-like"/>
    <property type="match status" value="1"/>
</dbReference>
<organism evidence="1 2">
    <name type="scientific">Xanthobacter oligotrophicus</name>
    <dbReference type="NCBI Taxonomy" id="2607286"/>
    <lineage>
        <taxon>Bacteria</taxon>
        <taxon>Pseudomonadati</taxon>
        <taxon>Pseudomonadota</taxon>
        <taxon>Alphaproteobacteria</taxon>
        <taxon>Hyphomicrobiales</taxon>
        <taxon>Xanthobacteraceae</taxon>
        <taxon>Xanthobacter</taxon>
    </lineage>
</organism>
<dbReference type="RefSeq" id="WP_393992353.1">
    <property type="nucleotide sequence ID" value="NZ_JBAFVH010000005.1"/>
</dbReference>
<name>A0ABW6ZUQ0_9HYPH</name>
<sequence length="215" mass="21964">MAALAPAPAPALAAGFADPVHDAQRTFAALMRAMAEPARPVPLVSALSPPAPLSPEMAATALALLDYETPVYLDATLAAVPDVAAFLRFHTGAPVVADPAAARFALLGNSAALPDFARFAQGEPDYPDRSATLIVQVARMGEESPGATSAGEGALVLEGPGIKGTRTFSAAPLPADFARRLAANRALYPLGIDLILCAPGLVAGLPRMLAPHTQD</sequence>
<dbReference type="PIRSF" id="PIRSF020680">
    <property type="entry name" value="PhnH"/>
    <property type="match status" value="1"/>
</dbReference>
<reference evidence="1 2" key="1">
    <citation type="submission" date="2024-02" db="EMBL/GenBank/DDBJ databases">
        <title>Expansion and revision of Xanthobacter and proposal of Roseixanthobacter gen. nov.</title>
        <authorList>
            <person name="Soltysiak M.P.M."/>
            <person name="Jalihal A."/>
            <person name="Ory A."/>
            <person name="Chrisophersen C."/>
            <person name="Lee A.D."/>
            <person name="Boulton J."/>
            <person name="Springer M."/>
        </authorList>
    </citation>
    <scope>NUCLEOTIDE SEQUENCE [LARGE SCALE GENOMIC DNA]</scope>
    <source>
        <strain evidence="1 2">23A</strain>
    </source>
</reference>